<evidence type="ECO:0000313" key="1">
    <source>
        <dbReference type="EMBL" id="KYD17338.1"/>
    </source>
</evidence>
<evidence type="ECO:0000313" key="2">
    <source>
        <dbReference type="Proteomes" id="UP000075683"/>
    </source>
</evidence>
<dbReference type="AlphaFoldDB" id="A0A150LYM0"/>
<dbReference type="STRING" id="301148.B4135_2550"/>
<proteinExistence type="predicted"/>
<dbReference type="EMBL" id="LQYT01000057">
    <property type="protein sequence ID" value="KYD17338.1"/>
    <property type="molecule type" value="Genomic_DNA"/>
</dbReference>
<protein>
    <submittedName>
        <fullName evidence="1">Uncharacterized protein</fullName>
    </submittedName>
</protein>
<accession>A0A150LYM0</accession>
<sequence length="62" mass="6804">MPDRIRSGSGQALRGFPVEPVRSEKYRITSSIFSGVNFPLNRSVSKWDEPVSAAGQNVQKPA</sequence>
<comment type="caution">
    <text evidence="1">The sequence shown here is derived from an EMBL/GenBank/DDBJ whole genome shotgun (WGS) entry which is preliminary data.</text>
</comment>
<name>A0A150LYM0_9BACI</name>
<organism evidence="1 2">
    <name type="scientific">Caldibacillus debilis</name>
    <dbReference type="NCBI Taxonomy" id="301148"/>
    <lineage>
        <taxon>Bacteria</taxon>
        <taxon>Bacillati</taxon>
        <taxon>Bacillota</taxon>
        <taxon>Bacilli</taxon>
        <taxon>Bacillales</taxon>
        <taxon>Bacillaceae</taxon>
        <taxon>Caldibacillus</taxon>
    </lineage>
</organism>
<dbReference type="Proteomes" id="UP000075683">
    <property type="component" value="Unassembled WGS sequence"/>
</dbReference>
<reference evidence="1 2" key="1">
    <citation type="submission" date="2016-01" db="EMBL/GenBank/DDBJ databases">
        <title>Draft Genome Sequences of Seven Thermophilic Sporeformers Isolated from Foods.</title>
        <authorList>
            <person name="Berendsen E.M."/>
            <person name="Wells-Bennik M.H."/>
            <person name="Krawcyk A.O."/>
            <person name="De Jong A."/>
            <person name="Holsappel S."/>
            <person name="Eijlander R.T."/>
            <person name="Kuipers O.P."/>
        </authorList>
    </citation>
    <scope>NUCLEOTIDE SEQUENCE [LARGE SCALE GENOMIC DNA]</scope>
    <source>
        <strain evidence="1 2">B4135</strain>
    </source>
</reference>
<gene>
    <name evidence="1" type="ORF">B4135_2550</name>
</gene>